<organism evidence="1 2">
    <name type="scientific">Hymenobacter defluvii</name>
    <dbReference type="NCBI Taxonomy" id="2054411"/>
    <lineage>
        <taxon>Bacteria</taxon>
        <taxon>Pseudomonadati</taxon>
        <taxon>Bacteroidota</taxon>
        <taxon>Cytophagia</taxon>
        <taxon>Cytophagales</taxon>
        <taxon>Hymenobacteraceae</taxon>
        <taxon>Hymenobacter</taxon>
    </lineage>
</organism>
<keyword evidence="2" id="KW-1185">Reference proteome</keyword>
<proteinExistence type="predicted"/>
<protein>
    <submittedName>
        <fullName evidence="1">Uncharacterized protein</fullName>
    </submittedName>
</protein>
<evidence type="ECO:0000313" key="1">
    <source>
        <dbReference type="EMBL" id="MBO3273202.1"/>
    </source>
</evidence>
<name>A0ABS3THS7_9BACT</name>
<gene>
    <name evidence="1" type="ORF">J4D97_21310</name>
</gene>
<accession>A0ABS3THS7</accession>
<dbReference type="Proteomes" id="UP000670527">
    <property type="component" value="Unassembled WGS sequence"/>
</dbReference>
<dbReference type="EMBL" id="JAGETX010000027">
    <property type="protein sequence ID" value="MBO3273202.1"/>
    <property type="molecule type" value="Genomic_DNA"/>
</dbReference>
<reference evidence="1 2" key="1">
    <citation type="submission" date="2021-03" db="EMBL/GenBank/DDBJ databases">
        <authorList>
            <person name="Kim M.K."/>
        </authorList>
    </citation>
    <scope>NUCLEOTIDE SEQUENCE [LARGE SCALE GENOMIC DNA]</scope>
    <source>
        <strain evidence="1 2">BT507</strain>
    </source>
</reference>
<sequence length="62" mass="6960">MATVITSGVDYARFFDDLRAVIRQEIKQARLIETSEELLVKNSEGSVRIGDKHEGSKEVAHD</sequence>
<comment type="caution">
    <text evidence="1">The sequence shown here is derived from an EMBL/GenBank/DDBJ whole genome shotgun (WGS) entry which is preliminary data.</text>
</comment>
<dbReference type="RefSeq" id="WP_208309345.1">
    <property type="nucleotide sequence ID" value="NZ_JAGETX010000027.1"/>
</dbReference>
<evidence type="ECO:0000313" key="2">
    <source>
        <dbReference type="Proteomes" id="UP000670527"/>
    </source>
</evidence>